<dbReference type="InterPro" id="IPR050754">
    <property type="entry name" value="FKBP4/5/8-like"/>
</dbReference>
<organism evidence="2 3">
    <name type="scientific">Effrenium voratum</name>
    <dbReference type="NCBI Taxonomy" id="2562239"/>
    <lineage>
        <taxon>Eukaryota</taxon>
        <taxon>Sar</taxon>
        <taxon>Alveolata</taxon>
        <taxon>Dinophyceae</taxon>
        <taxon>Suessiales</taxon>
        <taxon>Symbiodiniaceae</taxon>
        <taxon>Effrenium</taxon>
    </lineage>
</organism>
<comment type="caution">
    <text evidence="2">The sequence shown here is derived from an EMBL/GenBank/DDBJ whole genome shotgun (WGS) entry which is preliminary data.</text>
</comment>
<dbReference type="SUPFAM" id="SSF48452">
    <property type="entry name" value="TPR-like"/>
    <property type="match status" value="1"/>
</dbReference>
<dbReference type="InterPro" id="IPR011990">
    <property type="entry name" value="TPR-like_helical_dom_sf"/>
</dbReference>
<proteinExistence type="predicted"/>
<sequence>MALPSDAKVKQEFRKQMDMCREHWLRHFCEADAEQRQLLQWLLEEGLSRPAGFQARIDHSQRLKTLGNDWYGRDDYRRALHCNLGALHSVDFTPQEQLDMDDGQRLAVANMLLPIVSNLAQVFLKRGDWRNAIKAATLGLRHLGKTSLEDANKFEAKLRFRRALARGEPGPERDLGRALDDLREAARIMPTSADIRGCLENCKGLLRKEHKLQAEAAGTAGQDDPDAPDALDGESDGCGGAGAELREEGQLSNAQEKFAEHVGRCLGKLRRYWRNTRLTFLRTARKLLSLAGFSWAWRSDET</sequence>
<dbReference type="AlphaFoldDB" id="A0AA36MNS5"/>
<evidence type="ECO:0008006" key="4">
    <source>
        <dbReference type="Google" id="ProtNLM"/>
    </source>
</evidence>
<dbReference type="Proteomes" id="UP001178507">
    <property type="component" value="Unassembled WGS sequence"/>
</dbReference>
<dbReference type="PANTHER" id="PTHR46512:SF9">
    <property type="entry name" value="PEPTIDYLPROLYL ISOMERASE"/>
    <property type="match status" value="1"/>
</dbReference>
<dbReference type="PANTHER" id="PTHR46512">
    <property type="entry name" value="PEPTIDYLPROLYL ISOMERASE"/>
    <property type="match status" value="1"/>
</dbReference>
<keyword evidence="3" id="KW-1185">Reference proteome</keyword>
<dbReference type="Gene3D" id="1.25.40.10">
    <property type="entry name" value="Tetratricopeptide repeat domain"/>
    <property type="match status" value="1"/>
</dbReference>
<feature type="non-terminal residue" evidence="2">
    <location>
        <position position="1"/>
    </location>
</feature>
<feature type="region of interest" description="Disordered" evidence="1">
    <location>
        <begin position="215"/>
        <end position="242"/>
    </location>
</feature>
<evidence type="ECO:0000256" key="1">
    <source>
        <dbReference type="SAM" id="MobiDB-lite"/>
    </source>
</evidence>
<evidence type="ECO:0000313" key="3">
    <source>
        <dbReference type="Proteomes" id="UP001178507"/>
    </source>
</evidence>
<feature type="compositionally biased region" description="Acidic residues" evidence="1">
    <location>
        <begin position="223"/>
        <end position="235"/>
    </location>
</feature>
<reference evidence="2" key="1">
    <citation type="submission" date="2023-08" db="EMBL/GenBank/DDBJ databases">
        <authorList>
            <person name="Chen Y."/>
            <person name="Shah S."/>
            <person name="Dougan E. K."/>
            <person name="Thang M."/>
            <person name="Chan C."/>
        </authorList>
    </citation>
    <scope>NUCLEOTIDE SEQUENCE</scope>
</reference>
<gene>
    <name evidence="2" type="ORF">EVOR1521_LOCUS7165</name>
</gene>
<protein>
    <recommendedName>
        <fullName evidence="4">Tetratricopeptide repeat protein</fullName>
    </recommendedName>
</protein>
<accession>A0AA36MNS5</accession>
<name>A0AA36MNS5_9DINO</name>
<dbReference type="EMBL" id="CAUJNA010000559">
    <property type="protein sequence ID" value="CAJ1378691.1"/>
    <property type="molecule type" value="Genomic_DNA"/>
</dbReference>
<evidence type="ECO:0000313" key="2">
    <source>
        <dbReference type="EMBL" id="CAJ1378691.1"/>
    </source>
</evidence>